<evidence type="ECO:0000256" key="10">
    <source>
        <dbReference type="ARBA" id="ARBA00023136"/>
    </source>
</evidence>
<feature type="binding site" evidence="12">
    <location>
        <position position="531"/>
    </location>
    <ligand>
        <name>ATP</name>
        <dbReference type="ChEBI" id="CHEBI:30616"/>
    </ligand>
</feature>
<dbReference type="SMART" id="SM00220">
    <property type="entry name" value="S_TKc"/>
    <property type="match status" value="1"/>
</dbReference>
<dbReference type="FunFam" id="2.60.120.430:FF:000005">
    <property type="entry name" value="Putative receptor-like protein kinase"/>
    <property type="match status" value="1"/>
</dbReference>
<evidence type="ECO:0000313" key="15">
    <source>
        <dbReference type="EMBL" id="KAI5325307.1"/>
    </source>
</evidence>
<keyword evidence="3" id="KW-0808">Transferase</keyword>
<dbReference type="PROSITE" id="PS50011">
    <property type="entry name" value="PROTEIN_KINASE_DOM"/>
    <property type="match status" value="1"/>
</dbReference>
<keyword evidence="10 13" id="KW-0472">Membrane</keyword>
<comment type="subcellular location">
    <subcellularLocation>
        <location evidence="1">Membrane</location>
        <topology evidence="1">Single-pass type I membrane protein</topology>
    </subcellularLocation>
</comment>
<dbReference type="InterPro" id="IPR045272">
    <property type="entry name" value="ANXUR1/2-like"/>
</dbReference>
<dbReference type="Pfam" id="PF07714">
    <property type="entry name" value="PK_Tyr_Ser-Thr"/>
    <property type="match status" value="1"/>
</dbReference>
<dbReference type="InterPro" id="IPR017441">
    <property type="entry name" value="Protein_kinase_ATP_BS"/>
</dbReference>
<dbReference type="SUPFAM" id="SSF56112">
    <property type="entry name" value="Protein kinase-like (PK-like)"/>
    <property type="match status" value="1"/>
</dbReference>
<dbReference type="GO" id="GO:0004674">
    <property type="term" value="F:protein serine/threonine kinase activity"/>
    <property type="evidence" value="ECO:0007669"/>
    <property type="project" value="UniProtKB-KW"/>
</dbReference>
<evidence type="ECO:0000256" key="4">
    <source>
        <dbReference type="ARBA" id="ARBA00022692"/>
    </source>
</evidence>
<dbReference type="InterPro" id="IPR000719">
    <property type="entry name" value="Prot_kinase_dom"/>
</dbReference>
<dbReference type="CDD" id="cd14066">
    <property type="entry name" value="STKc_IRAK"/>
    <property type="match status" value="1"/>
</dbReference>
<dbReference type="GO" id="GO:0005524">
    <property type="term" value="F:ATP binding"/>
    <property type="evidence" value="ECO:0007669"/>
    <property type="project" value="UniProtKB-UniRule"/>
</dbReference>
<accession>A0AAD4VK78</accession>
<dbReference type="Gene3D" id="2.60.120.430">
    <property type="entry name" value="Galactose-binding lectin"/>
    <property type="match status" value="2"/>
</dbReference>
<feature type="transmembrane region" description="Helical" evidence="13">
    <location>
        <begin position="12"/>
        <end position="33"/>
    </location>
</feature>
<reference evidence="15 16" key="1">
    <citation type="journal article" date="2022" name="G3 (Bethesda)">
        <title>Whole-genome sequence and methylome profiling of the almond [Prunus dulcis (Mill.) D.A. Webb] cultivar 'Nonpareil'.</title>
        <authorList>
            <person name="D'Amico-Willman K.M."/>
            <person name="Ouma W.Z."/>
            <person name="Meulia T."/>
            <person name="Sideli G.M."/>
            <person name="Gradziel T.M."/>
            <person name="Fresnedo-Ramirez J."/>
        </authorList>
    </citation>
    <scope>NUCLEOTIDE SEQUENCE [LARGE SCALE GENOMIC DNA]</scope>
    <source>
        <strain evidence="15">Clone GOH B32 T37-40</strain>
    </source>
</reference>
<dbReference type="FunFam" id="3.30.200.20:FF:000039">
    <property type="entry name" value="receptor-like protein kinase FERONIA"/>
    <property type="match status" value="1"/>
</dbReference>
<keyword evidence="5" id="KW-0732">Signal</keyword>
<dbReference type="GO" id="GO:0009506">
    <property type="term" value="C:plasmodesma"/>
    <property type="evidence" value="ECO:0007669"/>
    <property type="project" value="TreeGrafter"/>
</dbReference>
<keyword evidence="6 12" id="KW-0547">Nucleotide-binding</keyword>
<dbReference type="InterPro" id="IPR008271">
    <property type="entry name" value="Ser/Thr_kinase_AS"/>
</dbReference>
<keyword evidence="4 13" id="KW-0812">Transmembrane</keyword>
<keyword evidence="7" id="KW-0418">Kinase</keyword>
<keyword evidence="8 12" id="KW-0067">ATP-binding</keyword>
<gene>
    <name evidence="15" type="ORF">L3X38_034381</name>
</gene>
<evidence type="ECO:0000256" key="2">
    <source>
        <dbReference type="ARBA" id="ARBA00022527"/>
    </source>
</evidence>
<dbReference type="PROSITE" id="PS00108">
    <property type="entry name" value="PROTEIN_KINASE_ST"/>
    <property type="match status" value="1"/>
</dbReference>
<evidence type="ECO:0000256" key="1">
    <source>
        <dbReference type="ARBA" id="ARBA00004479"/>
    </source>
</evidence>
<evidence type="ECO:0000256" key="8">
    <source>
        <dbReference type="ARBA" id="ARBA00022840"/>
    </source>
</evidence>
<feature type="transmembrane region" description="Helical" evidence="13">
    <location>
        <begin position="419"/>
        <end position="444"/>
    </location>
</feature>
<dbReference type="InterPro" id="IPR024788">
    <property type="entry name" value="Malectin-like_Carb-bd_dom"/>
</dbReference>
<dbReference type="PANTHER" id="PTHR27003:SF398">
    <property type="entry name" value="PROTEIN KINASE DOMAIN-CONTAINING PROTEIN"/>
    <property type="match status" value="1"/>
</dbReference>
<dbReference type="FunFam" id="1.10.510.10:FF:000252">
    <property type="entry name" value="Receptor-like protein kinase FERONIA"/>
    <property type="match status" value="1"/>
</dbReference>
<organism evidence="15 16">
    <name type="scientific">Prunus dulcis</name>
    <name type="common">Almond</name>
    <name type="synonym">Amygdalus dulcis</name>
    <dbReference type="NCBI Taxonomy" id="3755"/>
    <lineage>
        <taxon>Eukaryota</taxon>
        <taxon>Viridiplantae</taxon>
        <taxon>Streptophyta</taxon>
        <taxon>Embryophyta</taxon>
        <taxon>Tracheophyta</taxon>
        <taxon>Spermatophyta</taxon>
        <taxon>Magnoliopsida</taxon>
        <taxon>eudicotyledons</taxon>
        <taxon>Gunneridae</taxon>
        <taxon>Pentapetalae</taxon>
        <taxon>rosids</taxon>
        <taxon>fabids</taxon>
        <taxon>Rosales</taxon>
        <taxon>Rosaceae</taxon>
        <taxon>Amygdaloideae</taxon>
        <taxon>Amygdaleae</taxon>
        <taxon>Prunus</taxon>
    </lineage>
</organism>
<keyword evidence="16" id="KW-1185">Reference proteome</keyword>
<keyword evidence="2" id="KW-0723">Serine/threonine-protein kinase</keyword>
<dbReference type="Gene3D" id="1.10.510.10">
    <property type="entry name" value="Transferase(Phosphotransferase) domain 1"/>
    <property type="match status" value="1"/>
</dbReference>
<comment type="caution">
    <text evidence="15">The sequence shown here is derived from an EMBL/GenBank/DDBJ whole genome shotgun (WGS) entry which is preliminary data.</text>
</comment>
<evidence type="ECO:0000256" key="13">
    <source>
        <dbReference type="SAM" id="Phobius"/>
    </source>
</evidence>
<evidence type="ECO:0000313" key="16">
    <source>
        <dbReference type="Proteomes" id="UP001054821"/>
    </source>
</evidence>
<dbReference type="GO" id="GO:0005886">
    <property type="term" value="C:plasma membrane"/>
    <property type="evidence" value="ECO:0007669"/>
    <property type="project" value="TreeGrafter"/>
</dbReference>
<dbReference type="Proteomes" id="UP001054821">
    <property type="component" value="Chromosome 6"/>
</dbReference>
<feature type="domain" description="Protein kinase" evidence="14">
    <location>
        <begin position="503"/>
        <end position="780"/>
    </location>
</feature>
<dbReference type="Gene3D" id="3.30.200.20">
    <property type="entry name" value="Phosphorylase Kinase, domain 1"/>
    <property type="match status" value="1"/>
</dbReference>
<dbReference type="Pfam" id="PF12819">
    <property type="entry name" value="Malectin_like"/>
    <property type="match status" value="1"/>
</dbReference>
<dbReference type="PANTHER" id="PTHR27003">
    <property type="entry name" value="OS07G0166700 PROTEIN"/>
    <property type="match status" value="1"/>
</dbReference>
<evidence type="ECO:0000256" key="12">
    <source>
        <dbReference type="PROSITE-ProRule" id="PRU10141"/>
    </source>
</evidence>
<proteinExistence type="predicted"/>
<protein>
    <recommendedName>
        <fullName evidence="14">Protein kinase domain-containing protein</fullName>
    </recommendedName>
</protein>
<dbReference type="GO" id="GO:0004714">
    <property type="term" value="F:transmembrane receptor protein tyrosine kinase activity"/>
    <property type="evidence" value="ECO:0007669"/>
    <property type="project" value="InterPro"/>
</dbReference>
<dbReference type="EMBL" id="JAJFAZ020000006">
    <property type="protein sequence ID" value="KAI5325307.1"/>
    <property type="molecule type" value="Genomic_DNA"/>
</dbReference>
<evidence type="ECO:0000256" key="3">
    <source>
        <dbReference type="ARBA" id="ARBA00022679"/>
    </source>
</evidence>
<dbReference type="InterPro" id="IPR011009">
    <property type="entry name" value="Kinase-like_dom_sf"/>
</dbReference>
<dbReference type="AlphaFoldDB" id="A0AAD4VK78"/>
<evidence type="ECO:0000256" key="11">
    <source>
        <dbReference type="ARBA" id="ARBA00023180"/>
    </source>
</evidence>
<dbReference type="InterPro" id="IPR001245">
    <property type="entry name" value="Ser-Thr/Tyr_kinase_cat_dom"/>
</dbReference>
<evidence type="ECO:0000259" key="14">
    <source>
        <dbReference type="PROSITE" id="PS50011"/>
    </source>
</evidence>
<sequence length="847" mass="94127">MESLHNHKIHIPLFSMLFFLFHFSSLHFLSLAYEQPDKYFVNCGSKDDAKLNGRVFTADSSSVSLCSDSEKSRAIESTNQSRNLYQTARIFYNQSHYEFTIAENGTYIVRLHFLTFSSSVNLSSALFDVLAFPNVSNSGFKLLSNFTAKNSSNSPLIKEFFLGIDPGTFKIYFVPQASSFAFVNAIEVFLAPASFSPENYNSSLPLVLHTIYRVNVGGQKFTPDNDRIWRNWDPDHIYLSNSKSAEDFRPSSSSTLIRQYSVESHGFIAADNDFIAPDLVYLTAKVMTSSPKGLSNPFNITWSFNVSADARHLVRVHFCDIIGPAGISVFKLYSNGNFITKVGGPAFRFNSLYSPFYYDFVLSSNGSEFINISIGPSIDTTTNNSFLNGLEMLEIIEGPALSNPPASVCNMKGSKKIKVGLVVGSVIGGLSLICILIVGILFGLKYRKAKRVETSEWSPMPAVGEGSNHSRLTDGTITGSPMNYLNLGLKISFAELQQATNNFDTKLLIGEGGFGNVYRGTLLNGRNVAVKRGKRDEKGSGQGLPEFQTEIMVLSKIRHRHLVSLIGYCEERSEMILVYEFMEKGSLRDHLYDSNLPRLSWKQRLEICIGAARGLHYLHKGAAGGIIHRDVKSTNILLDENHVAKVADFGLSRSGPLDETHVSTNVKGTFGYLDPEYIMSQQLTEKSDVYSFGVVLLEVLCARPAIDTMLPRDQMNLAEWGMLCKKKGLLEQIVDSSIKNQIDPSSLRKFSETAEKCLQEDANDRPTMGDVLWDLEYAFQLQQTAKHREPHEDSTANASSAFVLPNVPCFPSVSSTVNTDNLALPRDDELDTTEVEVFSQLRVGDAR</sequence>
<keyword evidence="9 13" id="KW-1133">Transmembrane helix</keyword>
<dbReference type="PROSITE" id="PS00107">
    <property type="entry name" value="PROTEIN_KINASE_ATP"/>
    <property type="match status" value="1"/>
</dbReference>
<evidence type="ECO:0000256" key="6">
    <source>
        <dbReference type="ARBA" id="ARBA00022741"/>
    </source>
</evidence>
<evidence type="ECO:0000256" key="5">
    <source>
        <dbReference type="ARBA" id="ARBA00022729"/>
    </source>
</evidence>
<evidence type="ECO:0000256" key="7">
    <source>
        <dbReference type="ARBA" id="ARBA00022777"/>
    </source>
</evidence>
<evidence type="ECO:0000256" key="9">
    <source>
        <dbReference type="ARBA" id="ARBA00022989"/>
    </source>
</evidence>
<name>A0AAD4VK78_PRUDU</name>
<keyword evidence="11" id="KW-0325">Glycoprotein</keyword>